<dbReference type="AlphaFoldDB" id="A0A5N8VR92"/>
<name>A0A5N8VR92_9ACTN</name>
<organism evidence="2 3">
    <name type="scientific">Streptomyces adustus</name>
    <dbReference type="NCBI Taxonomy" id="1609272"/>
    <lineage>
        <taxon>Bacteria</taxon>
        <taxon>Bacillati</taxon>
        <taxon>Actinomycetota</taxon>
        <taxon>Actinomycetes</taxon>
        <taxon>Kitasatosporales</taxon>
        <taxon>Streptomycetaceae</taxon>
        <taxon>Streptomyces</taxon>
    </lineage>
</organism>
<evidence type="ECO:0000313" key="3">
    <source>
        <dbReference type="Proteomes" id="UP000325849"/>
    </source>
</evidence>
<comment type="caution">
    <text evidence="2">The sequence shown here is derived from an EMBL/GenBank/DDBJ whole genome shotgun (WGS) entry which is preliminary data.</text>
</comment>
<proteinExistence type="predicted"/>
<accession>A0A5N8VR92</accession>
<protein>
    <submittedName>
        <fullName evidence="2">Uncharacterized protein</fullName>
    </submittedName>
</protein>
<evidence type="ECO:0000256" key="1">
    <source>
        <dbReference type="SAM" id="Phobius"/>
    </source>
</evidence>
<dbReference type="RefSeq" id="WP_152894785.1">
    <property type="nucleotide sequence ID" value="NZ_VJZD01000286.1"/>
</dbReference>
<keyword evidence="3" id="KW-1185">Reference proteome</keyword>
<reference evidence="2 3" key="1">
    <citation type="submission" date="2019-07" db="EMBL/GenBank/DDBJ databases">
        <title>New species of Amycolatopsis and Streptomyces.</title>
        <authorList>
            <person name="Duangmal K."/>
            <person name="Teo W.F.A."/>
            <person name="Lipun K."/>
        </authorList>
    </citation>
    <scope>NUCLEOTIDE SEQUENCE [LARGE SCALE GENOMIC DNA]</scope>
    <source>
        <strain evidence="2 3">NBRC 109810</strain>
    </source>
</reference>
<sequence length="119" mass="12341">MTTSSWDRSERIAAAVSIFTVIAVVAGAVILALGVCLPKAWWPHTGQAFAAVPAPANGRQDPCARIVGPAKKYCERGATTTASDRQDVGGGAWGLLPAGAGVGALVVWRRSSSAGRRRR</sequence>
<keyword evidence="1" id="KW-0812">Transmembrane</keyword>
<evidence type="ECO:0000313" key="2">
    <source>
        <dbReference type="EMBL" id="MPY37186.1"/>
    </source>
</evidence>
<feature type="transmembrane region" description="Helical" evidence="1">
    <location>
        <begin position="12"/>
        <end position="35"/>
    </location>
</feature>
<keyword evidence="1" id="KW-0472">Membrane</keyword>
<dbReference type="Proteomes" id="UP000325849">
    <property type="component" value="Unassembled WGS sequence"/>
</dbReference>
<gene>
    <name evidence="2" type="ORF">FNH09_40070</name>
</gene>
<keyword evidence="1" id="KW-1133">Transmembrane helix</keyword>
<feature type="transmembrane region" description="Helical" evidence="1">
    <location>
        <begin position="90"/>
        <end position="108"/>
    </location>
</feature>
<dbReference type="EMBL" id="VJZD01000286">
    <property type="protein sequence ID" value="MPY37186.1"/>
    <property type="molecule type" value="Genomic_DNA"/>
</dbReference>
<dbReference type="OrthoDB" id="4336821at2"/>